<proteinExistence type="predicted"/>
<evidence type="ECO:0000259" key="1">
    <source>
        <dbReference type="Pfam" id="PF19031"/>
    </source>
</evidence>
<sequence>MKPRLFAIFSPPPPGVSSDENHPLIHYYYSDSTDPDECKPGTQQNRVGMFLALFDLGEAVRAGTPRFLTTSKLKIACAQLNGVYFILGANFSTMEYVVTQALDLILQYFKFFYRSFDDIQVACNGNDYQTILAMKDIGTRLLSILYICFPDSATQALQPIAYVPLPYNGRQYFLDAAYLLERVSKSIEIPIYGAIITYGSSLHTAQSNSYKINPNICEFRSRIRKI</sequence>
<dbReference type="InterPro" id="IPR043987">
    <property type="entry name" value="CCZ1/INTU/HSP4_longin_1"/>
</dbReference>
<feature type="domain" description="CCZ1/INTU/HSP4 first Longin" evidence="1">
    <location>
        <begin position="7"/>
        <end position="114"/>
    </location>
</feature>
<dbReference type="AlphaFoldDB" id="A0A5J4UJY9"/>
<protein>
    <recommendedName>
        <fullName evidence="1">CCZ1/INTU/HSP4 first Longin domain-containing protein</fullName>
    </recommendedName>
</protein>
<accession>A0A5J4UJY9</accession>
<gene>
    <name evidence="2" type="ORF">EZS28_033929</name>
</gene>
<dbReference type="EMBL" id="SNRW01015279">
    <property type="protein sequence ID" value="KAA6370544.1"/>
    <property type="molecule type" value="Genomic_DNA"/>
</dbReference>
<reference evidence="2 3" key="1">
    <citation type="submission" date="2019-03" db="EMBL/GenBank/DDBJ databases">
        <title>Single cell metagenomics reveals metabolic interactions within the superorganism composed of flagellate Streblomastix strix and complex community of Bacteroidetes bacteria on its surface.</title>
        <authorList>
            <person name="Treitli S.C."/>
            <person name="Kolisko M."/>
            <person name="Husnik F."/>
            <person name="Keeling P."/>
            <person name="Hampl V."/>
        </authorList>
    </citation>
    <scope>NUCLEOTIDE SEQUENCE [LARGE SCALE GENOMIC DNA]</scope>
    <source>
        <strain evidence="2">ST1C</strain>
    </source>
</reference>
<evidence type="ECO:0000313" key="2">
    <source>
        <dbReference type="EMBL" id="KAA6370544.1"/>
    </source>
</evidence>
<name>A0A5J4UJY9_9EUKA</name>
<evidence type="ECO:0000313" key="3">
    <source>
        <dbReference type="Proteomes" id="UP000324800"/>
    </source>
</evidence>
<dbReference type="OrthoDB" id="16754at2759"/>
<organism evidence="2 3">
    <name type="scientific">Streblomastix strix</name>
    <dbReference type="NCBI Taxonomy" id="222440"/>
    <lineage>
        <taxon>Eukaryota</taxon>
        <taxon>Metamonada</taxon>
        <taxon>Preaxostyla</taxon>
        <taxon>Oxymonadida</taxon>
        <taxon>Streblomastigidae</taxon>
        <taxon>Streblomastix</taxon>
    </lineage>
</organism>
<comment type="caution">
    <text evidence="2">The sequence shown here is derived from an EMBL/GenBank/DDBJ whole genome shotgun (WGS) entry which is preliminary data.</text>
</comment>
<dbReference type="Proteomes" id="UP000324800">
    <property type="component" value="Unassembled WGS sequence"/>
</dbReference>
<dbReference type="Pfam" id="PF19031">
    <property type="entry name" value="Intu_longin_1"/>
    <property type="match status" value="1"/>
</dbReference>
<dbReference type="GO" id="GO:0016192">
    <property type="term" value="P:vesicle-mediated transport"/>
    <property type="evidence" value="ECO:0007669"/>
    <property type="project" value="InterPro"/>
</dbReference>